<dbReference type="PANTHER" id="PTHR47691:SF3">
    <property type="entry name" value="HTH-TYPE TRANSCRIPTIONAL REGULATOR RV0890C-RELATED"/>
    <property type="match status" value="1"/>
</dbReference>
<proteinExistence type="inferred from homology"/>
<keyword evidence="7" id="KW-1185">Reference proteome</keyword>
<evidence type="ECO:0000256" key="4">
    <source>
        <dbReference type="PROSITE-ProRule" id="PRU01091"/>
    </source>
</evidence>
<feature type="DNA-binding region" description="OmpR/PhoB-type" evidence="4">
    <location>
        <begin position="1"/>
        <end position="90"/>
    </location>
</feature>
<feature type="repeat" description="TPR" evidence="3">
    <location>
        <begin position="782"/>
        <end position="815"/>
    </location>
</feature>
<keyword evidence="3" id="KW-0802">TPR repeat</keyword>
<dbReference type="GO" id="GO:0003677">
    <property type="term" value="F:DNA binding"/>
    <property type="evidence" value="ECO:0007669"/>
    <property type="project" value="UniProtKB-UniRule"/>
</dbReference>
<protein>
    <submittedName>
        <fullName evidence="6">DNA-binding SARP family transcriptional activator</fullName>
    </submittedName>
</protein>
<dbReference type="PROSITE" id="PS50005">
    <property type="entry name" value="TPR"/>
    <property type="match status" value="1"/>
</dbReference>
<dbReference type="InterPro" id="IPR011990">
    <property type="entry name" value="TPR-like_helical_dom_sf"/>
</dbReference>
<feature type="domain" description="OmpR/PhoB-type" evidence="5">
    <location>
        <begin position="1"/>
        <end position="90"/>
    </location>
</feature>
<dbReference type="SMART" id="SM00028">
    <property type="entry name" value="TPR"/>
    <property type="match status" value="7"/>
</dbReference>
<dbReference type="SUPFAM" id="SSF48452">
    <property type="entry name" value="TPR-like"/>
    <property type="match status" value="3"/>
</dbReference>
<dbReference type="InterPro" id="IPR016032">
    <property type="entry name" value="Sig_transdc_resp-reg_C-effctor"/>
</dbReference>
<dbReference type="Gene3D" id="3.40.50.300">
    <property type="entry name" value="P-loop containing nucleotide triphosphate hydrolases"/>
    <property type="match status" value="1"/>
</dbReference>
<dbReference type="InterPro" id="IPR036388">
    <property type="entry name" value="WH-like_DNA-bd_sf"/>
</dbReference>
<gene>
    <name evidence="6" type="ORF">EV192_107462</name>
</gene>
<evidence type="ECO:0000259" key="5">
    <source>
        <dbReference type="PROSITE" id="PS51755"/>
    </source>
</evidence>
<dbReference type="GO" id="GO:0006355">
    <property type="term" value="P:regulation of DNA-templated transcription"/>
    <property type="evidence" value="ECO:0007669"/>
    <property type="project" value="InterPro"/>
</dbReference>
<keyword evidence="2 4" id="KW-0238">DNA-binding</keyword>
<dbReference type="AlphaFoldDB" id="A0A4R2JC84"/>
<dbReference type="Proteomes" id="UP000295680">
    <property type="component" value="Unassembled WGS sequence"/>
</dbReference>
<dbReference type="CDD" id="cd15831">
    <property type="entry name" value="BTAD"/>
    <property type="match status" value="1"/>
</dbReference>
<dbReference type="Pfam" id="PF03704">
    <property type="entry name" value="BTAD"/>
    <property type="match status" value="1"/>
</dbReference>
<dbReference type="GO" id="GO:0000160">
    <property type="term" value="P:phosphorelay signal transduction system"/>
    <property type="evidence" value="ECO:0007669"/>
    <property type="project" value="InterPro"/>
</dbReference>
<dbReference type="Pfam" id="PF13401">
    <property type="entry name" value="AAA_22"/>
    <property type="match status" value="1"/>
</dbReference>
<dbReference type="InterPro" id="IPR001867">
    <property type="entry name" value="OmpR/PhoB-type_DNA-bd"/>
</dbReference>
<evidence type="ECO:0000313" key="6">
    <source>
        <dbReference type="EMBL" id="TCO56037.1"/>
    </source>
</evidence>
<dbReference type="EMBL" id="SLWS01000007">
    <property type="protein sequence ID" value="TCO56037.1"/>
    <property type="molecule type" value="Genomic_DNA"/>
</dbReference>
<evidence type="ECO:0000256" key="3">
    <source>
        <dbReference type="PROSITE-ProRule" id="PRU00339"/>
    </source>
</evidence>
<accession>A0A4R2JC84</accession>
<dbReference type="PANTHER" id="PTHR47691">
    <property type="entry name" value="REGULATOR-RELATED"/>
    <property type="match status" value="1"/>
</dbReference>
<dbReference type="SMART" id="SM01043">
    <property type="entry name" value="BTAD"/>
    <property type="match status" value="1"/>
</dbReference>
<dbReference type="SMART" id="SM00382">
    <property type="entry name" value="AAA"/>
    <property type="match status" value="1"/>
</dbReference>
<dbReference type="SUPFAM" id="SSF46894">
    <property type="entry name" value="C-terminal effector domain of the bipartite response regulators"/>
    <property type="match status" value="1"/>
</dbReference>
<name>A0A4R2JC84_9PSEU</name>
<sequence length="989" mass="107253">MEFEVLGPVAVRLDAQQATLGGRLQRVLLGVLLSCANRSVSVDALTDALWDGRPDPRATQKLQLHVHKLRRMLDDPGRLSFGPGGYRLRVLPGELDAERFECLVSEAIGVATQDPGRCADLIRKALGMWRADPYDGLDVPILAGEVRRLTERRLTAVEELYQAELARGQHAAVVPELTDLVGEHPMRERLHALLMIALYQGGRRAEALAVYRNARATMIGELGLEPGPELRAVEQRILAGEPVTFGGAAPEQRAPAQLPHHVRDFVGRDAELSELDDLVLAGSAPIVAVAGTAGVGKTTLVVRWAHRMRERFPDGQLYVDLRGYGPQRPGTPDEALAGFLRALGVPGTGIPPDLAERAARFRTLVAGKRMLLVLDNAHTVDQVRPLLPGTPSCLVLVTSRDSLAGLVAREGARRIDLGRLAAAEGFALLRAVIGERVDADPEATAVLVDRCARLPLALRVAAELIRARRGRGVADLVAELADEQGRLDLFDAGGDQQTAVRAVFSWSYRHLPPDAALLFRLFALGPGQDTEPDALAVMGAKGLRETRRSLDVLLRAHLVEEVSGGRYQLHDLLRVYATELAESTDPKTGRDAALTRLLDWYLYTAGRAMDLVSPHESGRPQVSAPAAATPEFSSYDNALRWLDAERVNLLMAANLGRSDYTSRISPILWRYLDNAGYNDDALTLHTLALAVAEQQGDPDAQGVALRRLGITHMRLWQNDSATRCFERALVLHESAGNRAPLVAVLNNLGLMHAISSGFRDAVRHYEQALDIQRELGDYTFSAAILSNLGDVHRELGDYGQAARCLDQALAITQETADRMAEAVTLCHLAGLAEDLGRYDEALDYLRQALAAATALGSHLVEGDARYQLGTVSRRLGADDRAVEYLNEALKSAEVTGNRRLTARVFNGLAEIRRSNGSPAEAVRHHTDALAIALATGSRYEQARAEAGLGYACHDLGRAAEARDHWQRALAIFTDLGVPAATAVAAALGK</sequence>
<dbReference type="InterPro" id="IPR003593">
    <property type="entry name" value="AAA+_ATPase"/>
</dbReference>
<evidence type="ECO:0000256" key="2">
    <source>
        <dbReference type="ARBA" id="ARBA00023125"/>
    </source>
</evidence>
<dbReference type="Gene3D" id="1.25.40.10">
    <property type="entry name" value="Tetratricopeptide repeat domain"/>
    <property type="match status" value="3"/>
</dbReference>
<dbReference type="Gene3D" id="1.10.10.10">
    <property type="entry name" value="Winged helix-like DNA-binding domain superfamily/Winged helix DNA-binding domain"/>
    <property type="match status" value="1"/>
</dbReference>
<reference evidence="6 7" key="1">
    <citation type="submission" date="2019-03" db="EMBL/GenBank/DDBJ databases">
        <title>Genomic Encyclopedia of Type Strains, Phase IV (KMG-IV): sequencing the most valuable type-strain genomes for metagenomic binning, comparative biology and taxonomic classification.</title>
        <authorList>
            <person name="Goeker M."/>
        </authorList>
    </citation>
    <scope>NUCLEOTIDE SEQUENCE [LARGE SCALE GENOMIC DNA]</scope>
    <source>
        <strain evidence="6 7">DSM 45934</strain>
    </source>
</reference>
<dbReference type="PROSITE" id="PS51755">
    <property type="entry name" value="OMPR_PHOB"/>
    <property type="match status" value="1"/>
</dbReference>
<dbReference type="SMART" id="SM00862">
    <property type="entry name" value="Trans_reg_C"/>
    <property type="match status" value="1"/>
</dbReference>
<comment type="caution">
    <text evidence="6">The sequence shown here is derived from an EMBL/GenBank/DDBJ whole genome shotgun (WGS) entry which is preliminary data.</text>
</comment>
<dbReference type="InterPro" id="IPR005158">
    <property type="entry name" value="BTAD"/>
</dbReference>
<dbReference type="InterPro" id="IPR027417">
    <property type="entry name" value="P-loop_NTPase"/>
</dbReference>
<dbReference type="GO" id="GO:0016887">
    <property type="term" value="F:ATP hydrolysis activity"/>
    <property type="evidence" value="ECO:0007669"/>
    <property type="project" value="InterPro"/>
</dbReference>
<dbReference type="PRINTS" id="PR00364">
    <property type="entry name" value="DISEASERSIST"/>
</dbReference>
<dbReference type="InterPro" id="IPR049945">
    <property type="entry name" value="AAA_22"/>
</dbReference>
<dbReference type="InterPro" id="IPR019734">
    <property type="entry name" value="TPR_rpt"/>
</dbReference>
<dbReference type="Pfam" id="PF13424">
    <property type="entry name" value="TPR_12"/>
    <property type="match status" value="3"/>
</dbReference>
<comment type="similarity">
    <text evidence="1">Belongs to the AfsR/DnrI/RedD regulatory family.</text>
</comment>
<dbReference type="SUPFAM" id="SSF52540">
    <property type="entry name" value="P-loop containing nucleoside triphosphate hydrolases"/>
    <property type="match status" value="1"/>
</dbReference>
<evidence type="ECO:0000313" key="7">
    <source>
        <dbReference type="Proteomes" id="UP000295680"/>
    </source>
</evidence>
<organism evidence="6 7">
    <name type="scientific">Actinocrispum wychmicini</name>
    <dbReference type="NCBI Taxonomy" id="1213861"/>
    <lineage>
        <taxon>Bacteria</taxon>
        <taxon>Bacillati</taxon>
        <taxon>Actinomycetota</taxon>
        <taxon>Actinomycetes</taxon>
        <taxon>Pseudonocardiales</taxon>
        <taxon>Pseudonocardiaceae</taxon>
        <taxon>Actinocrispum</taxon>
    </lineage>
</organism>
<dbReference type="Pfam" id="PF13181">
    <property type="entry name" value="TPR_8"/>
    <property type="match status" value="1"/>
</dbReference>
<dbReference type="RefSeq" id="WP_165960742.1">
    <property type="nucleotide sequence ID" value="NZ_SLWS01000007.1"/>
</dbReference>
<evidence type="ECO:0000256" key="1">
    <source>
        <dbReference type="ARBA" id="ARBA00005820"/>
    </source>
</evidence>